<evidence type="ECO:0000313" key="1">
    <source>
        <dbReference type="EMBL" id="CAG6782382.1"/>
    </source>
</evidence>
<proteinExistence type="predicted"/>
<dbReference type="EMBL" id="HBUF01627065">
    <property type="protein sequence ID" value="CAG6782382.1"/>
    <property type="molecule type" value="Transcribed_RNA"/>
</dbReference>
<name>A0A8D9F9Y8_9HEMI</name>
<dbReference type="EMBL" id="HBUF01627062">
    <property type="protein sequence ID" value="CAG6782373.1"/>
    <property type="molecule type" value="Transcribed_RNA"/>
</dbReference>
<reference evidence="1" key="1">
    <citation type="submission" date="2021-05" db="EMBL/GenBank/DDBJ databases">
        <authorList>
            <person name="Alioto T."/>
            <person name="Alioto T."/>
            <person name="Gomez Garrido J."/>
        </authorList>
    </citation>
    <scope>NUCLEOTIDE SEQUENCE</scope>
</reference>
<dbReference type="AlphaFoldDB" id="A0A8D9F9Y8"/>
<accession>A0A8D9F9Y8</accession>
<sequence>MHSLMFPQRSSISERFVTEATRVGSLTGVNTLMNLLRTSRVEHLITVMAGKQSPPVRLYHIMSRLVCCKTALVRIFLPAVFTHVGETGAGCGQARVVCEERRAGRRRLLGFSARVKRC</sequence>
<protein>
    <submittedName>
        <fullName evidence="1">Uncharacterized protein</fullName>
    </submittedName>
</protein>
<organism evidence="1">
    <name type="scientific">Cacopsylla melanoneura</name>
    <dbReference type="NCBI Taxonomy" id="428564"/>
    <lineage>
        <taxon>Eukaryota</taxon>
        <taxon>Metazoa</taxon>
        <taxon>Ecdysozoa</taxon>
        <taxon>Arthropoda</taxon>
        <taxon>Hexapoda</taxon>
        <taxon>Insecta</taxon>
        <taxon>Pterygota</taxon>
        <taxon>Neoptera</taxon>
        <taxon>Paraneoptera</taxon>
        <taxon>Hemiptera</taxon>
        <taxon>Sternorrhyncha</taxon>
        <taxon>Psylloidea</taxon>
        <taxon>Psyllidae</taxon>
        <taxon>Psyllinae</taxon>
        <taxon>Cacopsylla</taxon>
    </lineage>
</organism>
<dbReference type="EMBL" id="HBUF01627064">
    <property type="protein sequence ID" value="CAG6782379.1"/>
    <property type="molecule type" value="Transcribed_RNA"/>
</dbReference>
<dbReference type="EMBL" id="HBUF01627063">
    <property type="protein sequence ID" value="CAG6782376.1"/>
    <property type="molecule type" value="Transcribed_RNA"/>
</dbReference>